<feature type="region of interest" description="Disordered" evidence="1">
    <location>
        <begin position="126"/>
        <end position="152"/>
    </location>
</feature>
<dbReference type="Proteomes" id="UP001066276">
    <property type="component" value="Chromosome 1_2"/>
</dbReference>
<feature type="compositionally biased region" description="Polar residues" evidence="1">
    <location>
        <begin position="135"/>
        <end position="152"/>
    </location>
</feature>
<keyword evidence="3" id="KW-1185">Reference proteome</keyword>
<organism evidence="2 3">
    <name type="scientific">Pleurodeles waltl</name>
    <name type="common">Iberian ribbed newt</name>
    <dbReference type="NCBI Taxonomy" id="8319"/>
    <lineage>
        <taxon>Eukaryota</taxon>
        <taxon>Metazoa</taxon>
        <taxon>Chordata</taxon>
        <taxon>Craniata</taxon>
        <taxon>Vertebrata</taxon>
        <taxon>Euteleostomi</taxon>
        <taxon>Amphibia</taxon>
        <taxon>Batrachia</taxon>
        <taxon>Caudata</taxon>
        <taxon>Salamandroidea</taxon>
        <taxon>Salamandridae</taxon>
        <taxon>Pleurodelinae</taxon>
        <taxon>Pleurodeles</taxon>
    </lineage>
</organism>
<name>A0AAV7W673_PLEWA</name>
<accession>A0AAV7W673</accession>
<feature type="region of interest" description="Disordered" evidence="1">
    <location>
        <begin position="44"/>
        <end position="72"/>
    </location>
</feature>
<reference evidence="2" key="1">
    <citation type="journal article" date="2022" name="bioRxiv">
        <title>Sequencing and chromosome-scale assembly of the giantPleurodeles waltlgenome.</title>
        <authorList>
            <person name="Brown T."/>
            <person name="Elewa A."/>
            <person name="Iarovenko S."/>
            <person name="Subramanian E."/>
            <person name="Araus A.J."/>
            <person name="Petzold A."/>
            <person name="Susuki M."/>
            <person name="Suzuki K.-i.T."/>
            <person name="Hayashi T."/>
            <person name="Toyoda A."/>
            <person name="Oliveira C."/>
            <person name="Osipova E."/>
            <person name="Leigh N.D."/>
            <person name="Simon A."/>
            <person name="Yun M.H."/>
        </authorList>
    </citation>
    <scope>NUCLEOTIDE SEQUENCE</scope>
    <source>
        <strain evidence="2">20211129_DDA</strain>
        <tissue evidence="2">Liver</tissue>
    </source>
</reference>
<feature type="compositionally biased region" description="Basic and acidic residues" evidence="1">
    <location>
        <begin position="44"/>
        <end position="57"/>
    </location>
</feature>
<evidence type="ECO:0000256" key="1">
    <source>
        <dbReference type="SAM" id="MobiDB-lite"/>
    </source>
</evidence>
<sequence>MNSGDRDLARVWTRARTDRSYEARAAWGRDVELPWLLPGKRRPGCRDRRREACREDPGGVQYEGRRRRRHAEGRLERAQMRTRCWKALVAWALRTRLSESETDQRWPCQLEAGGLFPYPARHELIRGDRQHTRGKTTPSWLQSGRSLQLSNT</sequence>
<evidence type="ECO:0000313" key="3">
    <source>
        <dbReference type="Proteomes" id="UP001066276"/>
    </source>
</evidence>
<dbReference type="AlphaFoldDB" id="A0AAV7W673"/>
<proteinExistence type="predicted"/>
<dbReference type="EMBL" id="JANPWB010000002">
    <property type="protein sequence ID" value="KAJ1209493.1"/>
    <property type="molecule type" value="Genomic_DNA"/>
</dbReference>
<evidence type="ECO:0000313" key="2">
    <source>
        <dbReference type="EMBL" id="KAJ1209493.1"/>
    </source>
</evidence>
<comment type="caution">
    <text evidence="2">The sequence shown here is derived from an EMBL/GenBank/DDBJ whole genome shotgun (WGS) entry which is preliminary data.</text>
</comment>
<gene>
    <name evidence="2" type="ORF">NDU88_004871</name>
</gene>
<protein>
    <submittedName>
        <fullName evidence="2">Uncharacterized protein</fullName>
    </submittedName>
</protein>